<dbReference type="Gene3D" id="3.30.470.30">
    <property type="entry name" value="DNA ligase/mRNA capping enzyme"/>
    <property type="match status" value="1"/>
</dbReference>
<evidence type="ECO:0000256" key="7">
    <source>
        <dbReference type="ARBA" id="ARBA00022723"/>
    </source>
</evidence>
<keyword evidence="6" id="KW-0540">Nuclease</keyword>
<dbReference type="NCBIfam" id="TIGR02777">
    <property type="entry name" value="LigD_PE_dom"/>
    <property type="match status" value="1"/>
</dbReference>
<dbReference type="Gene3D" id="3.30.1490.70">
    <property type="match status" value="1"/>
</dbReference>
<dbReference type="InterPro" id="IPR012310">
    <property type="entry name" value="DNA_ligase_ATP-dep_cent"/>
</dbReference>
<keyword evidence="11" id="KW-0269">Exonuclease</keyword>
<dbReference type="CDD" id="cd07906">
    <property type="entry name" value="Adenylation_DNA_ligase_LigD_LigC"/>
    <property type="match status" value="1"/>
</dbReference>
<dbReference type="GO" id="GO:0006281">
    <property type="term" value="P:DNA repair"/>
    <property type="evidence" value="ECO:0007669"/>
    <property type="project" value="UniProtKB-KW"/>
</dbReference>
<evidence type="ECO:0000256" key="12">
    <source>
        <dbReference type="ARBA" id="ARBA00022840"/>
    </source>
</evidence>
<feature type="compositionally biased region" description="Basic and acidic residues" evidence="21">
    <location>
        <begin position="526"/>
        <end position="550"/>
    </location>
</feature>
<evidence type="ECO:0000256" key="13">
    <source>
        <dbReference type="ARBA" id="ARBA00022932"/>
    </source>
</evidence>
<reference evidence="23" key="1">
    <citation type="submission" date="2022-10" db="EMBL/GenBank/DDBJ databases">
        <authorList>
            <person name="Koch H."/>
        </authorList>
    </citation>
    <scope>NUCLEOTIDE SEQUENCE</scope>
    <source>
        <strain evidence="23">DNF</strain>
    </source>
</reference>
<evidence type="ECO:0000256" key="5">
    <source>
        <dbReference type="ARBA" id="ARBA00022695"/>
    </source>
</evidence>
<evidence type="ECO:0000256" key="1">
    <source>
        <dbReference type="ARBA" id="ARBA00001936"/>
    </source>
</evidence>
<keyword evidence="24" id="KW-1185">Reference proteome</keyword>
<dbReference type="PANTHER" id="PTHR42705:SF2">
    <property type="entry name" value="BIFUNCTIONAL NON-HOMOLOGOUS END JOINING PROTEIN LIGD"/>
    <property type="match status" value="1"/>
</dbReference>
<feature type="region of interest" description="Disordered" evidence="21">
    <location>
        <begin position="187"/>
        <end position="224"/>
    </location>
</feature>
<dbReference type="NCBIfam" id="TIGR02776">
    <property type="entry name" value="NHEJ_ligase_prk"/>
    <property type="match status" value="1"/>
</dbReference>
<evidence type="ECO:0000256" key="21">
    <source>
        <dbReference type="SAM" id="MobiDB-lite"/>
    </source>
</evidence>
<dbReference type="NCBIfam" id="TIGR02779">
    <property type="entry name" value="NHEJ_ligase_lig"/>
    <property type="match status" value="1"/>
</dbReference>
<keyword evidence="16" id="KW-0234">DNA repair</keyword>
<dbReference type="KEGG" id="nti:DNFV4_03251"/>
<keyword evidence="13" id="KW-0239">DNA-directed DNA polymerase</keyword>
<gene>
    <name evidence="23" type="ORF">DNFV4_03251</name>
</gene>
<dbReference type="GO" id="GO:0004527">
    <property type="term" value="F:exonuclease activity"/>
    <property type="evidence" value="ECO:0007669"/>
    <property type="project" value="UniProtKB-KW"/>
</dbReference>
<dbReference type="Gene3D" id="3.90.920.10">
    <property type="entry name" value="DNA primase, PRIM domain"/>
    <property type="match status" value="1"/>
</dbReference>
<evidence type="ECO:0000256" key="8">
    <source>
        <dbReference type="ARBA" id="ARBA00022741"/>
    </source>
</evidence>
<dbReference type="InterPro" id="IPR012340">
    <property type="entry name" value="NA-bd_OB-fold"/>
</dbReference>
<evidence type="ECO:0000256" key="20">
    <source>
        <dbReference type="ARBA" id="ARBA00034003"/>
    </source>
</evidence>
<keyword evidence="14" id="KW-0238">DNA-binding</keyword>
<keyword evidence="18" id="KW-0511">Multifunctional enzyme</keyword>
<dbReference type="GO" id="GO:0003887">
    <property type="term" value="F:DNA-directed DNA polymerase activity"/>
    <property type="evidence" value="ECO:0007669"/>
    <property type="project" value="UniProtKB-KW"/>
</dbReference>
<dbReference type="Pfam" id="PF01068">
    <property type="entry name" value="DNA_ligase_A_M"/>
    <property type="match status" value="1"/>
</dbReference>
<keyword evidence="8" id="KW-0547">Nucleotide-binding</keyword>
<dbReference type="GO" id="GO:0005524">
    <property type="term" value="F:ATP binding"/>
    <property type="evidence" value="ECO:0007669"/>
    <property type="project" value="UniProtKB-KW"/>
</dbReference>
<dbReference type="SUPFAM" id="SSF56091">
    <property type="entry name" value="DNA ligase/mRNA capping enzyme, catalytic domain"/>
    <property type="match status" value="1"/>
</dbReference>
<evidence type="ECO:0000256" key="3">
    <source>
        <dbReference type="ARBA" id="ARBA00022598"/>
    </source>
</evidence>
<dbReference type="InterPro" id="IPR012309">
    <property type="entry name" value="DNA_ligase_ATP-dep_C"/>
</dbReference>
<dbReference type="PANTHER" id="PTHR42705">
    <property type="entry name" value="BIFUNCTIONAL NON-HOMOLOGOUS END JOINING PROTEIN LIGD"/>
    <property type="match status" value="1"/>
</dbReference>
<sequence>MGLRQYWNKRNFKKTPEPRGHAKPASGRWQFVIQKHAASRLHYDFRLELDGTLKSWAVPKGPSLNPSDKRLAVHVEDHPLDYADFEGIIPPKQYGAGTVLLWDRGTWSPIGDPRSGYRRGRLKFLLFGRKLRGAWNLVRMGSRGEKGKEHWLLIKEDDEEANRGKDRDITTLTESVASGRTMEQIAADRRRVWQSNRDGRSKTRSRAKPKALDPAEVPRSRKAAMAEWAPPQLATLVDRTPEGADWVHELKYDGYRILCSIRDGRAKLFTRNGHDWTSRLQRLAHAAEGLPVREAWLDGEIVAVEPDGTISFQSLQNSFDTRSEANLVYYLFDLLYLDGYDLRSVALVERKRLLASLLESMGPSPLIRYSDHIEGRGEVVFAEACRRGMEGLVSKKAAASYHAGRNRNWVKVKCGQRQEFVIGGFTDPSGARVGFGALLLGVHDEQGRLRFVGRTGTGFSERSLRQLHRRLTALEHTTSPFVNPPTGSEARGVHWVRPELVAEVAFAQWTGDGLLRQASFQGLREDKPAKEIVMEQPERKRQQDDREGRAARARRRRWAGIRAGRRNKPSAGDGRSANGPTMVAGVTLSHPDRVLYPEQGLTKIGLARYYEQVADWIMPHLEQRPLTLVRCPEGRAAECFYQKHAKDTVPEIVGRVKVQENRKTAVYMTADSLPALIGLVQMGVLELHTWGARRDRLDRPDRLVVDLDPDPEVPWKSVVEAAQLVRSLFHELELECFLKTTGGKGLHVVAPLQQVHAWDEVKSFSRALAEHLARLIPDRFVANMSKQKRKGKIYLDFLRNAKGATAIAPYSTRAKPRAPVSVPLTWDELSVDLRSDHFTVANVPGRLAELRRDPWKDYFTVKQRLTGRMVRALGMR</sequence>
<keyword evidence="9" id="KW-0227">DNA damage</keyword>
<feature type="compositionally biased region" description="Basic residues" evidence="21">
    <location>
        <begin position="551"/>
        <end position="568"/>
    </location>
</feature>
<feature type="compositionally biased region" description="Basic and acidic residues" evidence="21">
    <location>
        <begin position="187"/>
        <end position="201"/>
    </location>
</feature>
<keyword evidence="10" id="KW-0378">Hydrolase</keyword>
<keyword evidence="4" id="KW-0808">Transferase</keyword>
<keyword evidence="7" id="KW-0479">Metal-binding</keyword>
<dbReference type="InterPro" id="IPR014143">
    <property type="entry name" value="NHEJ_ligase_prk"/>
</dbReference>
<comment type="cofactor">
    <cofactor evidence="1">
        <name>Mn(2+)</name>
        <dbReference type="ChEBI" id="CHEBI:29035"/>
    </cofactor>
</comment>
<evidence type="ECO:0000256" key="19">
    <source>
        <dbReference type="ARBA" id="ARBA00029943"/>
    </source>
</evidence>
<comment type="catalytic activity">
    <reaction evidence="20">
        <text>ATP + (deoxyribonucleotide)n-3'-hydroxyl + 5'-phospho-(deoxyribonucleotide)m = (deoxyribonucleotide)n+m + AMP + diphosphate.</text>
        <dbReference type="EC" id="6.5.1.1"/>
    </reaction>
</comment>
<dbReference type="PROSITE" id="PS50160">
    <property type="entry name" value="DNA_LIGASE_A3"/>
    <property type="match status" value="1"/>
</dbReference>
<dbReference type="EC" id="6.5.1.1" evidence="2"/>
<dbReference type="InterPro" id="IPR033651">
    <property type="entry name" value="PaeLigD_Pol-like"/>
</dbReference>
<organism evidence="23 24">
    <name type="scientific">Nitrospira tepida</name>
    <dbReference type="NCBI Taxonomy" id="2973512"/>
    <lineage>
        <taxon>Bacteria</taxon>
        <taxon>Pseudomonadati</taxon>
        <taxon>Nitrospirota</taxon>
        <taxon>Nitrospiria</taxon>
        <taxon>Nitrospirales</taxon>
        <taxon>Nitrospiraceae</taxon>
        <taxon>Nitrospira</taxon>
    </lineage>
</organism>
<dbReference type="CDD" id="cd07971">
    <property type="entry name" value="OBF_DNA_ligase_LigD"/>
    <property type="match status" value="1"/>
</dbReference>
<dbReference type="GO" id="GO:0006310">
    <property type="term" value="P:DNA recombination"/>
    <property type="evidence" value="ECO:0007669"/>
    <property type="project" value="UniProtKB-KW"/>
</dbReference>
<evidence type="ECO:0000256" key="2">
    <source>
        <dbReference type="ARBA" id="ARBA00012727"/>
    </source>
</evidence>
<dbReference type="Pfam" id="PF04679">
    <property type="entry name" value="DNA_ligase_A_C"/>
    <property type="match status" value="1"/>
</dbReference>
<dbReference type="InterPro" id="IPR052171">
    <property type="entry name" value="NHEJ_LigD"/>
</dbReference>
<dbReference type="NCBIfam" id="TIGR02778">
    <property type="entry name" value="ligD_pol"/>
    <property type="match status" value="1"/>
</dbReference>
<evidence type="ECO:0000256" key="11">
    <source>
        <dbReference type="ARBA" id="ARBA00022839"/>
    </source>
</evidence>
<keyword evidence="3 23" id="KW-0436">Ligase</keyword>
<feature type="compositionally biased region" description="Basic and acidic residues" evidence="21">
    <location>
        <begin position="210"/>
        <end position="219"/>
    </location>
</feature>
<dbReference type="CDD" id="cd04862">
    <property type="entry name" value="PaeLigD_Pol_like"/>
    <property type="match status" value="1"/>
</dbReference>
<dbReference type="InterPro" id="IPR014145">
    <property type="entry name" value="LigD_pol_dom"/>
</dbReference>
<evidence type="ECO:0000259" key="22">
    <source>
        <dbReference type="PROSITE" id="PS50160"/>
    </source>
</evidence>
<evidence type="ECO:0000256" key="14">
    <source>
        <dbReference type="ARBA" id="ARBA00023125"/>
    </source>
</evidence>
<protein>
    <recommendedName>
        <fullName evidence="2">DNA ligase (ATP)</fullName>
        <ecNumber evidence="2">6.5.1.1</ecNumber>
    </recommendedName>
    <alternativeName>
        <fullName evidence="19">NHEJ DNA polymerase</fullName>
    </alternativeName>
</protein>
<dbReference type="Gene3D" id="2.40.50.140">
    <property type="entry name" value="Nucleic acid-binding proteins"/>
    <property type="match status" value="1"/>
</dbReference>
<dbReference type="EMBL" id="OX365700">
    <property type="protein sequence ID" value="CAI4032821.1"/>
    <property type="molecule type" value="Genomic_DNA"/>
</dbReference>
<keyword evidence="17" id="KW-0464">Manganese</keyword>
<dbReference type="GO" id="GO:0003910">
    <property type="term" value="F:DNA ligase (ATP) activity"/>
    <property type="evidence" value="ECO:0007669"/>
    <property type="project" value="UniProtKB-EC"/>
</dbReference>
<feature type="domain" description="ATP-dependent DNA ligase family profile" evidence="22">
    <location>
        <begin position="320"/>
        <end position="413"/>
    </location>
</feature>
<dbReference type="GO" id="GO:0046872">
    <property type="term" value="F:metal ion binding"/>
    <property type="evidence" value="ECO:0007669"/>
    <property type="project" value="UniProtKB-KW"/>
</dbReference>
<dbReference type="GO" id="GO:0003677">
    <property type="term" value="F:DNA binding"/>
    <property type="evidence" value="ECO:0007669"/>
    <property type="project" value="UniProtKB-KW"/>
</dbReference>
<dbReference type="SUPFAM" id="SSF50249">
    <property type="entry name" value="Nucleic acid-binding proteins"/>
    <property type="match status" value="1"/>
</dbReference>
<evidence type="ECO:0000256" key="16">
    <source>
        <dbReference type="ARBA" id="ARBA00023204"/>
    </source>
</evidence>
<dbReference type="AlphaFoldDB" id="A0AA86T704"/>
<evidence type="ECO:0000313" key="24">
    <source>
        <dbReference type="Proteomes" id="UP001179121"/>
    </source>
</evidence>
<dbReference type="NCBIfam" id="NF004628">
    <property type="entry name" value="PRK05972.1"/>
    <property type="match status" value="1"/>
</dbReference>
<evidence type="ECO:0000256" key="18">
    <source>
        <dbReference type="ARBA" id="ARBA00023268"/>
    </source>
</evidence>
<dbReference type="InterPro" id="IPR014146">
    <property type="entry name" value="LigD_ligase_dom"/>
</dbReference>
<dbReference type="RefSeq" id="WP_289269531.1">
    <property type="nucleotide sequence ID" value="NZ_OX365700.1"/>
</dbReference>
<feature type="region of interest" description="Disordered" evidence="21">
    <location>
        <begin position="526"/>
        <end position="584"/>
    </location>
</feature>
<dbReference type="InterPro" id="IPR014144">
    <property type="entry name" value="LigD_PE_domain"/>
</dbReference>
<proteinExistence type="predicted"/>
<evidence type="ECO:0000256" key="10">
    <source>
        <dbReference type="ARBA" id="ARBA00022801"/>
    </source>
</evidence>
<keyword evidence="12" id="KW-0067">ATP-binding</keyword>
<dbReference type="Pfam" id="PF13298">
    <property type="entry name" value="LigD_N"/>
    <property type="match status" value="1"/>
</dbReference>
<name>A0AA86T704_9BACT</name>
<dbReference type="Pfam" id="PF21686">
    <property type="entry name" value="LigD_Prim-Pol"/>
    <property type="match status" value="1"/>
</dbReference>
<accession>A0AA86T704</accession>
<dbReference type="Proteomes" id="UP001179121">
    <property type="component" value="Chromosome"/>
</dbReference>
<evidence type="ECO:0000256" key="15">
    <source>
        <dbReference type="ARBA" id="ARBA00023172"/>
    </source>
</evidence>
<evidence type="ECO:0000256" key="6">
    <source>
        <dbReference type="ARBA" id="ARBA00022722"/>
    </source>
</evidence>
<evidence type="ECO:0000256" key="17">
    <source>
        <dbReference type="ARBA" id="ARBA00023211"/>
    </source>
</evidence>
<keyword evidence="15" id="KW-0233">DNA recombination</keyword>
<evidence type="ECO:0000256" key="9">
    <source>
        <dbReference type="ARBA" id="ARBA00022763"/>
    </source>
</evidence>
<evidence type="ECO:0000256" key="4">
    <source>
        <dbReference type="ARBA" id="ARBA00022679"/>
    </source>
</evidence>
<evidence type="ECO:0000313" key="23">
    <source>
        <dbReference type="EMBL" id="CAI4032821.1"/>
    </source>
</evidence>
<keyword evidence="5" id="KW-0548">Nucleotidyltransferase</keyword>